<dbReference type="Proteomes" id="UP000654075">
    <property type="component" value="Unassembled WGS sequence"/>
</dbReference>
<name>A0A813DCP8_POLGL</name>
<evidence type="ECO:0000313" key="1">
    <source>
        <dbReference type="EMBL" id="CAE8586493.1"/>
    </source>
</evidence>
<sequence>MRLYFLPPDEWLPGQKLEPTRVECNAWSGSMENGSRRNFHKLSKEKVLADYWEGDSAAFKAAKKQAVHNAQFLIAWLRSLDAQLVPMVRLDFMCLRTGPGKVQVVFGEYCEMGACCLGWEDGPPTIWRAALDRALE</sequence>
<organism evidence="1 2">
    <name type="scientific">Polarella glacialis</name>
    <name type="common">Dinoflagellate</name>
    <dbReference type="NCBI Taxonomy" id="89957"/>
    <lineage>
        <taxon>Eukaryota</taxon>
        <taxon>Sar</taxon>
        <taxon>Alveolata</taxon>
        <taxon>Dinophyceae</taxon>
        <taxon>Suessiales</taxon>
        <taxon>Suessiaceae</taxon>
        <taxon>Polarella</taxon>
    </lineage>
</organism>
<proteinExistence type="predicted"/>
<dbReference type="OrthoDB" id="426829at2759"/>
<keyword evidence="2" id="KW-1185">Reference proteome</keyword>
<protein>
    <submittedName>
        <fullName evidence="1">Uncharacterized protein</fullName>
    </submittedName>
</protein>
<dbReference type="AlphaFoldDB" id="A0A813DCP8"/>
<comment type="caution">
    <text evidence="1">The sequence shown here is derived from an EMBL/GenBank/DDBJ whole genome shotgun (WGS) entry which is preliminary data.</text>
</comment>
<gene>
    <name evidence="1" type="ORF">PGLA1383_LOCUS5358</name>
</gene>
<reference evidence="1" key="1">
    <citation type="submission" date="2021-02" db="EMBL/GenBank/DDBJ databases">
        <authorList>
            <person name="Dougan E. K."/>
            <person name="Rhodes N."/>
            <person name="Thang M."/>
            <person name="Chan C."/>
        </authorList>
    </citation>
    <scope>NUCLEOTIDE SEQUENCE</scope>
</reference>
<evidence type="ECO:0000313" key="2">
    <source>
        <dbReference type="Proteomes" id="UP000654075"/>
    </source>
</evidence>
<dbReference type="EMBL" id="CAJNNV010002096">
    <property type="protein sequence ID" value="CAE8586493.1"/>
    <property type="molecule type" value="Genomic_DNA"/>
</dbReference>
<accession>A0A813DCP8</accession>